<feature type="transmembrane region" description="Helical" evidence="4">
    <location>
        <begin position="235"/>
        <end position="256"/>
    </location>
</feature>
<protein>
    <submittedName>
        <fullName evidence="5">Putative MFS family arabinose efflux permease</fullName>
    </submittedName>
</protein>
<dbReference type="Proteomes" id="UP000252582">
    <property type="component" value="Unassembled WGS sequence"/>
</dbReference>
<dbReference type="EMBL" id="QPIX01000006">
    <property type="protein sequence ID" value="RCW24028.1"/>
    <property type="molecule type" value="Genomic_DNA"/>
</dbReference>
<feature type="transmembrane region" description="Helical" evidence="4">
    <location>
        <begin position="46"/>
        <end position="68"/>
    </location>
</feature>
<feature type="transmembrane region" description="Helical" evidence="4">
    <location>
        <begin position="268"/>
        <end position="286"/>
    </location>
</feature>
<reference evidence="5 6" key="1">
    <citation type="submission" date="2018-07" db="EMBL/GenBank/DDBJ databases">
        <title>Genomic Encyclopedia of Type Strains, Phase IV (KMG-IV): sequencing the most valuable type-strain genomes for metagenomic binning, comparative biology and taxonomic classification.</title>
        <authorList>
            <person name="Goeker M."/>
        </authorList>
    </citation>
    <scope>NUCLEOTIDE SEQUENCE [LARGE SCALE GENOMIC DNA]</scope>
    <source>
        <strain evidence="5 6">DSM 25528</strain>
    </source>
</reference>
<dbReference type="Gene3D" id="1.20.1250.20">
    <property type="entry name" value="MFS general substrate transporter like domains"/>
    <property type="match status" value="1"/>
</dbReference>
<accession>A0A6I7HMH5</accession>
<evidence type="ECO:0000256" key="1">
    <source>
        <dbReference type="ARBA" id="ARBA00022692"/>
    </source>
</evidence>
<dbReference type="Pfam" id="PF07690">
    <property type="entry name" value="MFS_1"/>
    <property type="match status" value="1"/>
</dbReference>
<keyword evidence="2 4" id="KW-1133">Transmembrane helix</keyword>
<evidence type="ECO:0000256" key="4">
    <source>
        <dbReference type="SAM" id="Phobius"/>
    </source>
</evidence>
<feature type="transmembrane region" description="Helical" evidence="4">
    <location>
        <begin position="97"/>
        <end position="119"/>
    </location>
</feature>
<comment type="caution">
    <text evidence="5">The sequence shown here is derived from an EMBL/GenBank/DDBJ whole genome shotgun (WGS) entry which is preliminary data.</text>
</comment>
<name>A0A6I7HMH5_9HYPH</name>
<evidence type="ECO:0000313" key="5">
    <source>
        <dbReference type="EMBL" id="RCW24028.1"/>
    </source>
</evidence>
<evidence type="ECO:0000313" key="6">
    <source>
        <dbReference type="Proteomes" id="UP000252582"/>
    </source>
</evidence>
<feature type="transmembrane region" description="Helical" evidence="4">
    <location>
        <begin position="348"/>
        <end position="367"/>
    </location>
</feature>
<keyword evidence="6" id="KW-1185">Reference proteome</keyword>
<feature type="transmembrane region" description="Helical" evidence="4">
    <location>
        <begin position="131"/>
        <end position="155"/>
    </location>
</feature>
<keyword evidence="1 4" id="KW-0812">Transmembrane</keyword>
<proteinExistence type="predicted"/>
<feature type="transmembrane region" description="Helical" evidence="4">
    <location>
        <begin position="201"/>
        <end position="223"/>
    </location>
</feature>
<sequence>MSGQKFGVAGVTALIIGHFSGMLDLIALPVWVGALVERYGFSPQQAGALATLFLVGAVVASALVAPRFNRMNQRLAATLGFGVAAAAFLLASTQAGFIPLALLHLVAGLSVGVALSMVHGTMGHAANPHRLIALAGIALGLLAIILLAVIPQLLIARGGPVLFQVFAGIMAVATISSALLFRNPVSGAEHQRRPFSRATWLTIFGISIMTFNQAMVFSFVEVIGKTRGFSPDSVLAVLIALGFVNFILPSPLAAFLQTRVSATLVTQIGPAVQAVLAVIVTSATIFTLWAPAAAVFVSIQIFTHTFAFGRLAKLDPTGRAVAATPAMLMVGAALGPIVGGALGQNLGYSALGVAAVVVGIISIGFFTKAKSA</sequence>
<keyword evidence="3 4" id="KW-0472">Membrane</keyword>
<dbReference type="CDD" id="cd06174">
    <property type="entry name" value="MFS"/>
    <property type="match status" value="1"/>
</dbReference>
<gene>
    <name evidence="5" type="ORF">DFR48_106150</name>
</gene>
<dbReference type="SUPFAM" id="SSF103473">
    <property type="entry name" value="MFS general substrate transporter"/>
    <property type="match status" value="1"/>
</dbReference>
<dbReference type="InterPro" id="IPR011701">
    <property type="entry name" value="MFS"/>
</dbReference>
<feature type="transmembrane region" description="Helical" evidence="4">
    <location>
        <begin position="75"/>
        <end position="91"/>
    </location>
</feature>
<evidence type="ECO:0000256" key="2">
    <source>
        <dbReference type="ARBA" id="ARBA00022989"/>
    </source>
</evidence>
<evidence type="ECO:0000256" key="3">
    <source>
        <dbReference type="ARBA" id="ARBA00023136"/>
    </source>
</evidence>
<dbReference type="InterPro" id="IPR036259">
    <property type="entry name" value="MFS_trans_sf"/>
</dbReference>
<feature type="transmembrane region" description="Helical" evidence="4">
    <location>
        <begin position="161"/>
        <end position="181"/>
    </location>
</feature>
<dbReference type="RefSeq" id="WP_114363448.1">
    <property type="nucleotide sequence ID" value="NZ_QPIX01000006.1"/>
</dbReference>
<feature type="transmembrane region" description="Helical" evidence="4">
    <location>
        <begin position="321"/>
        <end position="342"/>
    </location>
</feature>
<feature type="transmembrane region" description="Helical" evidence="4">
    <location>
        <begin position="7"/>
        <end position="34"/>
    </location>
</feature>
<dbReference type="AlphaFoldDB" id="A0A6I7HMH5"/>
<dbReference type="GO" id="GO:0022857">
    <property type="term" value="F:transmembrane transporter activity"/>
    <property type="evidence" value="ECO:0007669"/>
    <property type="project" value="InterPro"/>
</dbReference>
<organism evidence="5 6">
    <name type="scientific">Ciceribacter lividus</name>
    <dbReference type="NCBI Taxonomy" id="1197950"/>
    <lineage>
        <taxon>Bacteria</taxon>
        <taxon>Pseudomonadati</taxon>
        <taxon>Pseudomonadota</taxon>
        <taxon>Alphaproteobacteria</taxon>
        <taxon>Hyphomicrobiales</taxon>
        <taxon>Rhizobiaceae</taxon>
        <taxon>Ciceribacter</taxon>
    </lineage>
</organism>